<dbReference type="GO" id="GO:0016787">
    <property type="term" value="F:hydrolase activity"/>
    <property type="evidence" value="ECO:0007669"/>
    <property type="project" value="UniProtKB-ARBA"/>
</dbReference>
<feature type="domain" description="Tyrosine specific protein phosphatases" evidence="1">
    <location>
        <begin position="41"/>
        <end position="98"/>
    </location>
</feature>
<dbReference type="InterPro" id="IPR029021">
    <property type="entry name" value="Prot-tyrosine_phosphatase-like"/>
</dbReference>
<dbReference type="Proteomes" id="UP001279734">
    <property type="component" value="Unassembled WGS sequence"/>
</dbReference>
<name>A0AAD3Y5Z2_NEPGR</name>
<organism evidence="2 3">
    <name type="scientific">Nepenthes gracilis</name>
    <name type="common">Slender pitcher plant</name>
    <dbReference type="NCBI Taxonomy" id="150966"/>
    <lineage>
        <taxon>Eukaryota</taxon>
        <taxon>Viridiplantae</taxon>
        <taxon>Streptophyta</taxon>
        <taxon>Embryophyta</taxon>
        <taxon>Tracheophyta</taxon>
        <taxon>Spermatophyta</taxon>
        <taxon>Magnoliopsida</taxon>
        <taxon>eudicotyledons</taxon>
        <taxon>Gunneridae</taxon>
        <taxon>Pentapetalae</taxon>
        <taxon>Caryophyllales</taxon>
        <taxon>Nepenthaceae</taxon>
        <taxon>Nepenthes</taxon>
    </lineage>
</organism>
<evidence type="ECO:0000259" key="1">
    <source>
        <dbReference type="PROSITE" id="PS50056"/>
    </source>
</evidence>
<dbReference type="PROSITE" id="PS00383">
    <property type="entry name" value="TYR_PHOSPHATASE_1"/>
    <property type="match status" value="1"/>
</dbReference>
<dbReference type="SUPFAM" id="SSF52799">
    <property type="entry name" value="(Phosphotyrosine protein) phosphatases II"/>
    <property type="match status" value="1"/>
</dbReference>
<sequence length="112" mass="12349">MAEDKIHCTAGLLSSSVGVMAEASGRFYGILRLIAADICGRDVLINLSQARENESCGKTTYVHCKAGRGRSTTVVLCYLVELKHMTPDAAYEYVRFIRLLLREFQASGFEAI</sequence>
<dbReference type="PANTHER" id="PTHR46274">
    <property type="entry name" value="PHOSPHATIDYLINOSITOL PHOSPHATASE"/>
    <property type="match status" value="1"/>
</dbReference>
<dbReference type="PANTHER" id="PTHR46274:SF7">
    <property type="entry name" value="DUAL SPECIFICITY PROTEIN PHOSPHATASE DSP8"/>
    <property type="match status" value="1"/>
</dbReference>
<reference evidence="2" key="1">
    <citation type="submission" date="2023-05" db="EMBL/GenBank/DDBJ databases">
        <title>Nepenthes gracilis genome sequencing.</title>
        <authorList>
            <person name="Fukushima K."/>
        </authorList>
    </citation>
    <scope>NUCLEOTIDE SEQUENCE</scope>
    <source>
        <strain evidence="2">SING2019-196</strain>
    </source>
</reference>
<gene>
    <name evidence="2" type="ORF">Nepgr_032351</name>
</gene>
<dbReference type="InterPro" id="IPR016130">
    <property type="entry name" value="Tyr_Pase_AS"/>
</dbReference>
<dbReference type="Gene3D" id="3.90.190.10">
    <property type="entry name" value="Protein tyrosine phosphatase superfamily"/>
    <property type="match status" value="1"/>
</dbReference>
<evidence type="ECO:0000313" key="3">
    <source>
        <dbReference type="Proteomes" id="UP001279734"/>
    </source>
</evidence>
<comment type="caution">
    <text evidence="2">The sequence shown here is derived from an EMBL/GenBank/DDBJ whole genome shotgun (WGS) entry which is preliminary data.</text>
</comment>
<dbReference type="PROSITE" id="PS50056">
    <property type="entry name" value="TYR_PHOSPHATASE_2"/>
    <property type="match status" value="1"/>
</dbReference>
<dbReference type="Pfam" id="PF00782">
    <property type="entry name" value="DSPc"/>
    <property type="match status" value="1"/>
</dbReference>
<keyword evidence="3" id="KW-1185">Reference proteome</keyword>
<dbReference type="AlphaFoldDB" id="A0AAD3Y5Z2"/>
<evidence type="ECO:0000313" key="2">
    <source>
        <dbReference type="EMBL" id="GMH30508.1"/>
    </source>
</evidence>
<dbReference type="EMBL" id="BSYO01000038">
    <property type="protein sequence ID" value="GMH30508.1"/>
    <property type="molecule type" value="Genomic_DNA"/>
</dbReference>
<protein>
    <recommendedName>
        <fullName evidence="1">Tyrosine specific protein phosphatases domain-containing protein</fullName>
    </recommendedName>
</protein>
<dbReference type="InterPro" id="IPR000387">
    <property type="entry name" value="Tyr_Pase_dom"/>
</dbReference>
<accession>A0AAD3Y5Z2</accession>
<proteinExistence type="predicted"/>
<dbReference type="InterPro" id="IPR000340">
    <property type="entry name" value="Dual-sp_phosphatase_cat-dom"/>
</dbReference>